<evidence type="ECO:0000313" key="1">
    <source>
        <dbReference type="EMBL" id="KAK9238034.1"/>
    </source>
</evidence>
<keyword evidence="2" id="KW-1185">Reference proteome</keyword>
<organism evidence="1 2">
    <name type="scientific">Lipomyces kononenkoae</name>
    <name type="common">Yeast</name>
    <dbReference type="NCBI Taxonomy" id="34357"/>
    <lineage>
        <taxon>Eukaryota</taxon>
        <taxon>Fungi</taxon>
        <taxon>Dikarya</taxon>
        <taxon>Ascomycota</taxon>
        <taxon>Saccharomycotina</taxon>
        <taxon>Lipomycetes</taxon>
        <taxon>Lipomycetales</taxon>
        <taxon>Lipomycetaceae</taxon>
        <taxon>Lipomyces</taxon>
    </lineage>
</organism>
<proteinExistence type="predicted"/>
<gene>
    <name evidence="1" type="ORF">V1525DRAFT_425775</name>
</gene>
<protein>
    <submittedName>
        <fullName evidence="1">Uncharacterized protein</fullName>
    </submittedName>
</protein>
<name>A0ACC3T3M8_LIPKO</name>
<evidence type="ECO:0000313" key="2">
    <source>
        <dbReference type="Proteomes" id="UP001433508"/>
    </source>
</evidence>
<dbReference type="Proteomes" id="UP001433508">
    <property type="component" value="Unassembled WGS sequence"/>
</dbReference>
<accession>A0ACC3T3M8</accession>
<dbReference type="EMBL" id="MU971361">
    <property type="protein sequence ID" value="KAK9238034.1"/>
    <property type="molecule type" value="Genomic_DNA"/>
</dbReference>
<sequence>MAAYRSVGRDVHFYDISRPIEILGRLMLTPSITEKTFLFALGILIVSGDPYHVYHRGHDTLLTPTNNAQGRISITDEWYITRTLSQTVSGRDEAFQERVRERDGKCVIIGIVNPDRLVALNDWSSYHAAHIFPVSAEELFIRNNFCRWITNREADDTGIAINPDENYRIIRFRDDIFNVGRRLLDPVCRTPGNVSSVSDELLRWHFRAGEPVFETDFPPGSDMVGEICSGPDAIKRVEAELFSRLGGLSFA</sequence>
<comment type="caution">
    <text evidence="1">The sequence shown here is derived from an EMBL/GenBank/DDBJ whole genome shotgun (WGS) entry which is preliminary data.</text>
</comment>
<reference evidence="2" key="1">
    <citation type="journal article" date="2024" name="Front. Bioeng. Biotechnol.">
        <title>Genome-scale model development and genomic sequencing of the oleaginous clade Lipomyces.</title>
        <authorList>
            <person name="Czajka J.J."/>
            <person name="Han Y."/>
            <person name="Kim J."/>
            <person name="Mondo S.J."/>
            <person name="Hofstad B.A."/>
            <person name="Robles A."/>
            <person name="Haridas S."/>
            <person name="Riley R."/>
            <person name="LaButti K."/>
            <person name="Pangilinan J."/>
            <person name="Andreopoulos W."/>
            <person name="Lipzen A."/>
            <person name="Yan J."/>
            <person name="Wang M."/>
            <person name="Ng V."/>
            <person name="Grigoriev I.V."/>
            <person name="Spatafora J.W."/>
            <person name="Magnuson J.K."/>
            <person name="Baker S.E."/>
            <person name="Pomraning K.R."/>
        </authorList>
    </citation>
    <scope>NUCLEOTIDE SEQUENCE [LARGE SCALE GENOMIC DNA]</scope>
    <source>
        <strain evidence="2">CBS 7786</strain>
    </source>
</reference>